<dbReference type="RefSeq" id="WP_200588140.1">
    <property type="nucleotide sequence ID" value="NZ_JAEHFY010000035.1"/>
</dbReference>
<dbReference type="InterPro" id="IPR011639">
    <property type="entry name" value="MethylTrfase_TaqI-like_dom"/>
</dbReference>
<dbReference type="GO" id="GO:0008168">
    <property type="term" value="F:methyltransferase activity"/>
    <property type="evidence" value="ECO:0007669"/>
    <property type="project" value="UniProtKB-KW"/>
</dbReference>
<evidence type="ECO:0000256" key="2">
    <source>
        <dbReference type="ARBA" id="ARBA00022603"/>
    </source>
</evidence>
<dbReference type="Proteomes" id="UP000660024">
    <property type="component" value="Unassembled WGS sequence"/>
</dbReference>
<keyword evidence="2 7" id="KW-0489">Methyltransferase</keyword>
<keyword evidence="3" id="KW-0808">Transferase</keyword>
<protein>
    <recommendedName>
        <fullName evidence="1">site-specific DNA-methyltransferase (adenine-specific)</fullName>
        <ecNumber evidence="1">2.1.1.72</ecNumber>
    </recommendedName>
</protein>
<evidence type="ECO:0000313" key="7">
    <source>
        <dbReference type="EMBL" id="MBK0384478.1"/>
    </source>
</evidence>
<accession>A0ABS1BNK7</accession>
<sequence length="964" mass="111879">MKLNERAWAGQIISWIKQSINDGTTIFQDATNDEGLKVASGRTKFPDVLLFIDKISGVVFNGWELKFPDTEADNSEMLENALEKAERLKSDSFVTWNGTEAIIWKIFDDNYSLSGLKKLKVYPKEKDIKTRNDLADRNNYNKHEAKLQNRLNEILHDLGQLYKSGELKKAINISSNIVDAVLETANHFVPQLKNEINELKGDDRTFRTEFNQWKIIESATLKILSTSSRRVEKVEPEEVLAKFTYYKLIGKVLFYLTLSENLSGKVSKLELKNSEEVQKQLNDFFNQAKKIDYQAVFESDFTDKIRFNETIDELLFKLVGVFNEFDFKILPTEVIGYILENLVPQEEKQKFGQYFTSETLANLVTFSAIRSRNDIVIDPTSGTGTFLNSFYKTLEFFGNKNHQQILNQIWGNDISHFPATLSVINLYKQKVDDTANFPRIIRKDFFTLNPTQTISIPDNKDIDKINQIPIPKFDAVISNFPFIQQEDIPNELLNTHFESEFTKTQTAFLNGNKFDINGKSDYYIYCFYNSLKFLKDNGILSAITSNAWLGKNYGLQFKEFLLDNFHIKYVVKSNAEHWFKDSKVSTIFITLEKGAKKEPTKFITVNNKLEVLFKDKLLQQFEDFYIEVDNCKNPHNKNWKENSQFKNVYHKEDGTITVSIVDQSHLISSLSSQENWATYFVNQNPLSVFEKKLINPFPDLYDTGRGTRTGWDEMHIISNNENKTLKIEKEFLLPILKTSQELKTIAYSNKSEYNLFVCKEDEKTLKAKYPNAYTHIKKFGITTNKTGIELQEVLKVRKPFWYSLAPEESANIFISLNPSQRLFFSFSKSPLYLNQRLVAIRVKKTDIEIVSALLNSIVSLLIVELNGVSRNLGALDLNADFFKTKMKMFDPSLLSDKQTENIISKFEILSKRQIQDYENEYKQKDRVEFDEAILKAYGFKIDILPHLYSLLTETIRNRVEMKYR</sequence>
<proteinExistence type="predicted"/>
<evidence type="ECO:0000256" key="3">
    <source>
        <dbReference type="ARBA" id="ARBA00022679"/>
    </source>
</evidence>
<dbReference type="InterPro" id="IPR029063">
    <property type="entry name" value="SAM-dependent_MTases_sf"/>
</dbReference>
<dbReference type="Gene3D" id="3.40.50.150">
    <property type="entry name" value="Vaccinia Virus protein VP39"/>
    <property type="match status" value="1"/>
</dbReference>
<reference evidence="7 8" key="1">
    <citation type="submission" date="2020-12" db="EMBL/GenBank/DDBJ databases">
        <title>Bacterial novel species Pedobacter sp. SD-b isolated from soil.</title>
        <authorList>
            <person name="Jung H.-Y."/>
        </authorList>
    </citation>
    <scope>NUCLEOTIDE SEQUENCE [LARGE SCALE GENOMIC DNA]</scope>
    <source>
        <strain evidence="7 8">SD-b</strain>
    </source>
</reference>
<gene>
    <name evidence="7" type="ORF">I5M32_16045</name>
</gene>
<evidence type="ECO:0000259" key="6">
    <source>
        <dbReference type="Pfam" id="PF07669"/>
    </source>
</evidence>
<evidence type="ECO:0000256" key="5">
    <source>
        <dbReference type="ARBA" id="ARBA00047942"/>
    </source>
</evidence>
<dbReference type="Pfam" id="PF07669">
    <property type="entry name" value="Eco57I"/>
    <property type="match status" value="1"/>
</dbReference>
<name>A0ABS1BNK7_9SPHI</name>
<dbReference type="SUPFAM" id="SSF53335">
    <property type="entry name" value="S-adenosyl-L-methionine-dependent methyltransferases"/>
    <property type="match status" value="1"/>
</dbReference>
<dbReference type="InterPro" id="IPR050953">
    <property type="entry name" value="N4_N6_ade-DNA_methylase"/>
</dbReference>
<comment type="catalytic activity">
    <reaction evidence="5">
        <text>a 2'-deoxyadenosine in DNA + S-adenosyl-L-methionine = an N(6)-methyl-2'-deoxyadenosine in DNA + S-adenosyl-L-homocysteine + H(+)</text>
        <dbReference type="Rhea" id="RHEA:15197"/>
        <dbReference type="Rhea" id="RHEA-COMP:12418"/>
        <dbReference type="Rhea" id="RHEA-COMP:12419"/>
        <dbReference type="ChEBI" id="CHEBI:15378"/>
        <dbReference type="ChEBI" id="CHEBI:57856"/>
        <dbReference type="ChEBI" id="CHEBI:59789"/>
        <dbReference type="ChEBI" id="CHEBI:90615"/>
        <dbReference type="ChEBI" id="CHEBI:90616"/>
        <dbReference type="EC" id="2.1.1.72"/>
    </reaction>
</comment>
<organism evidence="7 8">
    <name type="scientific">Pedobacter segetis</name>
    <dbReference type="NCBI Taxonomy" id="2793069"/>
    <lineage>
        <taxon>Bacteria</taxon>
        <taxon>Pseudomonadati</taxon>
        <taxon>Bacteroidota</taxon>
        <taxon>Sphingobacteriia</taxon>
        <taxon>Sphingobacteriales</taxon>
        <taxon>Sphingobacteriaceae</taxon>
        <taxon>Pedobacter</taxon>
    </lineage>
</organism>
<evidence type="ECO:0000256" key="4">
    <source>
        <dbReference type="ARBA" id="ARBA00022691"/>
    </source>
</evidence>
<dbReference type="PANTHER" id="PTHR33841">
    <property type="entry name" value="DNA METHYLTRANSFERASE YEEA-RELATED"/>
    <property type="match status" value="1"/>
</dbReference>
<keyword evidence="8" id="KW-1185">Reference proteome</keyword>
<dbReference type="PRINTS" id="PR00507">
    <property type="entry name" value="N12N6MTFRASE"/>
</dbReference>
<evidence type="ECO:0000313" key="8">
    <source>
        <dbReference type="Proteomes" id="UP000660024"/>
    </source>
</evidence>
<keyword evidence="4" id="KW-0949">S-adenosyl-L-methionine</keyword>
<comment type="caution">
    <text evidence="7">The sequence shown here is derived from an EMBL/GenBank/DDBJ whole genome shotgun (WGS) entry which is preliminary data.</text>
</comment>
<feature type="domain" description="Type II methyltransferase M.TaqI-like" evidence="6">
    <location>
        <begin position="407"/>
        <end position="579"/>
    </location>
</feature>
<evidence type="ECO:0000256" key="1">
    <source>
        <dbReference type="ARBA" id="ARBA00011900"/>
    </source>
</evidence>
<dbReference type="EMBL" id="JAEHFY010000035">
    <property type="protein sequence ID" value="MBK0384478.1"/>
    <property type="molecule type" value="Genomic_DNA"/>
</dbReference>
<dbReference type="GO" id="GO:0032259">
    <property type="term" value="P:methylation"/>
    <property type="evidence" value="ECO:0007669"/>
    <property type="project" value="UniProtKB-KW"/>
</dbReference>
<dbReference type="PANTHER" id="PTHR33841:SF1">
    <property type="entry name" value="DNA METHYLTRANSFERASE A"/>
    <property type="match status" value="1"/>
</dbReference>
<dbReference type="EC" id="2.1.1.72" evidence="1"/>